<organism evidence="5 6">
    <name type="scientific">Craurococcus roseus</name>
    <dbReference type="NCBI Taxonomy" id="77585"/>
    <lineage>
        <taxon>Bacteria</taxon>
        <taxon>Pseudomonadati</taxon>
        <taxon>Pseudomonadota</taxon>
        <taxon>Alphaproteobacteria</taxon>
        <taxon>Acetobacterales</taxon>
        <taxon>Acetobacteraceae</taxon>
        <taxon>Craurococcus</taxon>
    </lineage>
</organism>
<dbReference type="RefSeq" id="WP_343893986.1">
    <property type="nucleotide sequence ID" value="NZ_BAAAFZ010000008.1"/>
</dbReference>
<keyword evidence="6" id="KW-1185">Reference proteome</keyword>
<evidence type="ECO:0000259" key="4">
    <source>
        <dbReference type="PROSITE" id="PS50949"/>
    </source>
</evidence>
<dbReference type="InterPro" id="IPR036388">
    <property type="entry name" value="WH-like_DNA-bd_sf"/>
</dbReference>
<dbReference type="EMBL" id="BAAAFZ010000008">
    <property type="protein sequence ID" value="GAA0572747.1"/>
    <property type="molecule type" value="Genomic_DNA"/>
</dbReference>
<evidence type="ECO:0000256" key="1">
    <source>
        <dbReference type="ARBA" id="ARBA00023015"/>
    </source>
</evidence>
<dbReference type="SUPFAM" id="SSF48008">
    <property type="entry name" value="GntR ligand-binding domain-like"/>
    <property type="match status" value="1"/>
</dbReference>
<dbReference type="SUPFAM" id="SSF46785">
    <property type="entry name" value="Winged helix' DNA-binding domain"/>
    <property type="match status" value="1"/>
</dbReference>
<feature type="domain" description="HTH gntR-type" evidence="4">
    <location>
        <begin position="18"/>
        <end position="85"/>
    </location>
</feature>
<name>A0ABN1ERL5_9PROT</name>
<sequence>MPDSYESAVVPFAPDEVLSLAERAYRRLRDAILGGALPTGSRVSERALGKSLGVSAQPVREALRRLEAEGMVVTSPRRGTVVAEFDARALAEMNLIRLALEGSAAALAARKATDADIAGLRAQLGAMREATAAGDIAALTRANEAFHERLHAAAGNAFLARALQTLRAYDRVARLRALGSSPAEPAQALREHASLLAALRRRDPELAEARMRAHVRRSLRAGGLADPPGGGRRRR</sequence>
<evidence type="ECO:0000313" key="5">
    <source>
        <dbReference type="EMBL" id="GAA0572747.1"/>
    </source>
</evidence>
<dbReference type="PANTHER" id="PTHR43537">
    <property type="entry name" value="TRANSCRIPTIONAL REGULATOR, GNTR FAMILY"/>
    <property type="match status" value="1"/>
</dbReference>
<evidence type="ECO:0000256" key="2">
    <source>
        <dbReference type="ARBA" id="ARBA00023125"/>
    </source>
</evidence>
<dbReference type="Gene3D" id="1.10.10.10">
    <property type="entry name" value="Winged helix-like DNA-binding domain superfamily/Winged helix DNA-binding domain"/>
    <property type="match status" value="1"/>
</dbReference>
<accession>A0ABN1ERL5</accession>
<protein>
    <submittedName>
        <fullName evidence="5">GntR family transcriptional regulator</fullName>
    </submittedName>
</protein>
<dbReference type="CDD" id="cd07377">
    <property type="entry name" value="WHTH_GntR"/>
    <property type="match status" value="1"/>
</dbReference>
<dbReference type="Pfam" id="PF07729">
    <property type="entry name" value="FCD"/>
    <property type="match status" value="1"/>
</dbReference>
<dbReference type="SMART" id="SM00895">
    <property type="entry name" value="FCD"/>
    <property type="match status" value="1"/>
</dbReference>
<keyword evidence="2" id="KW-0238">DNA-binding</keyword>
<keyword evidence="3" id="KW-0804">Transcription</keyword>
<evidence type="ECO:0000313" key="6">
    <source>
        <dbReference type="Proteomes" id="UP001501588"/>
    </source>
</evidence>
<comment type="caution">
    <text evidence="5">The sequence shown here is derived from an EMBL/GenBank/DDBJ whole genome shotgun (WGS) entry which is preliminary data.</text>
</comment>
<dbReference type="InterPro" id="IPR000485">
    <property type="entry name" value="AsnC-type_HTH_dom"/>
</dbReference>
<dbReference type="SMART" id="SM00345">
    <property type="entry name" value="HTH_GNTR"/>
    <property type="match status" value="1"/>
</dbReference>
<evidence type="ECO:0000256" key="3">
    <source>
        <dbReference type="ARBA" id="ARBA00023163"/>
    </source>
</evidence>
<proteinExistence type="predicted"/>
<dbReference type="PROSITE" id="PS50949">
    <property type="entry name" value="HTH_GNTR"/>
    <property type="match status" value="1"/>
</dbReference>
<dbReference type="Gene3D" id="1.20.120.530">
    <property type="entry name" value="GntR ligand-binding domain-like"/>
    <property type="match status" value="1"/>
</dbReference>
<gene>
    <name evidence="5" type="ORF">GCM10009416_09260</name>
</gene>
<dbReference type="InterPro" id="IPR000524">
    <property type="entry name" value="Tscrpt_reg_HTH_GntR"/>
</dbReference>
<reference evidence="5 6" key="1">
    <citation type="journal article" date="2019" name="Int. J. Syst. Evol. Microbiol.">
        <title>The Global Catalogue of Microorganisms (GCM) 10K type strain sequencing project: providing services to taxonomists for standard genome sequencing and annotation.</title>
        <authorList>
            <consortium name="The Broad Institute Genomics Platform"/>
            <consortium name="The Broad Institute Genome Sequencing Center for Infectious Disease"/>
            <person name="Wu L."/>
            <person name="Ma J."/>
        </authorList>
    </citation>
    <scope>NUCLEOTIDE SEQUENCE [LARGE SCALE GENOMIC DNA]</scope>
    <source>
        <strain evidence="5 6">JCM 9933</strain>
    </source>
</reference>
<dbReference type="InterPro" id="IPR011711">
    <property type="entry name" value="GntR_C"/>
</dbReference>
<dbReference type="Pfam" id="PF00392">
    <property type="entry name" value="GntR"/>
    <property type="match status" value="1"/>
</dbReference>
<keyword evidence="1" id="KW-0805">Transcription regulation</keyword>
<dbReference type="PANTHER" id="PTHR43537:SF24">
    <property type="entry name" value="GLUCONATE OPERON TRANSCRIPTIONAL REPRESSOR"/>
    <property type="match status" value="1"/>
</dbReference>
<dbReference type="InterPro" id="IPR036390">
    <property type="entry name" value="WH_DNA-bd_sf"/>
</dbReference>
<dbReference type="InterPro" id="IPR008920">
    <property type="entry name" value="TF_FadR/GntR_C"/>
</dbReference>
<dbReference type="Proteomes" id="UP001501588">
    <property type="component" value="Unassembled WGS sequence"/>
</dbReference>
<dbReference type="PRINTS" id="PR00033">
    <property type="entry name" value="HTHASNC"/>
</dbReference>